<organism evidence="3 4">
    <name type="scientific">Candidatus Segetimicrobium genomatis</name>
    <dbReference type="NCBI Taxonomy" id="2569760"/>
    <lineage>
        <taxon>Bacteria</taxon>
        <taxon>Bacillati</taxon>
        <taxon>Candidatus Sysuimicrobiota</taxon>
        <taxon>Candidatus Sysuimicrobiia</taxon>
        <taxon>Candidatus Sysuimicrobiales</taxon>
        <taxon>Candidatus Segetimicrobiaceae</taxon>
        <taxon>Candidatus Segetimicrobium</taxon>
    </lineage>
</organism>
<evidence type="ECO:0000313" key="4">
    <source>
        <dbReference type="Proteomes" id="UP000318834"/>
    </source>
</evidence>
<dbReference type="Pfam" id="PF01541">
    <property type="entry name" value="GIY-YIG"/>
    <property type="match status" value="1"/>
</dbReference>
<name>A0A537IWL9_9BACT</name>
<dbReference type="SUPFAM" id="SSF82771">
    <property type="entry name" value="GIY-YIG endonuclease"/>
    <property type="match status" value="1"/>
</dbReference>
<comment type="caution">
    <text evidence="3">The sequence shown here is derived from an EMBL/GenBank/DDBJ whole genome shotgun (WGS) entry which is preliminary data.</text>
</comment>
<dbReference type="InterPro" id="IPR000305">
    <property type="entry name" value="GIY-YIG_endonuc"/>
</dbReference>
<evidence type="ECO:0000313" key="3">
    <source>
        <dbReference type="EMBL" id="TMI75703.1"/>
    </source>
</evidence>
<dbReference type="CDD" id="cd10449">
    <property type="entry name" value="GIY-YIG_SLX1_like"/>
    <property type="match status" value="1"/>
</dbReference>
<reference evidence="3 4" key="1">
    <citation type="journal article" date="2019" name="Nat. Microbiol.">
        <title>Mediterranean grassland soil C-N compound turnover is dependent on rainfall and depth, and is mediated by genomically divergent microorganisms.</title>
        <authorList>
            <person name="Diamond S."/>
            <person name="Andeer P.F."/>
            <person name="Li Z."/>
            <person name="Crits-Christoph A."/>
            <person name="Burstein D."/>
            <person name="Anantharaman K."/>
            <person name="Lane K.R."/>
            <person name="Thomas B.C."/>
            <person name="Pan C."/>
            <person name="Northen T.R."/>
            <person name="Banfield J.F."/>
        </authorList>
    </citation>
    <scope>NUCLEOTIDE SEQUENCE [LARGE SCALE GENOMIC DNA]</scope>
    <source>
        <strain evidence="3">NP_8</strain>
    </source>
</reference>
<feature type="domain" description="GIY-YIG" evidence="2">
    <location>
        <begin position="1"/>
        <end position="72"/>
    </location>
</feature>
<dbReference type="Proteomes" id="UP000318834">
    <property type="component" value="Unassembled WGS sequence"/>
</dbReference>
<evidence type="ECO:0000259" key="2">
    <source>
        <dbReference type="PROSITE" id="PS50164"/>
    </source>
</evidence>
<evidence type="ECO:0000256" key="1">
    <source>
        <dbReference type="ARBA" id="ARBA00007435"/>
    </source>
</evidence>
<dbReference type="AlphaFoldDB" id="A0A537IWL9"/>
<dbReference type="PANTHER" id="PTHR34477">
    <property type="entry name" value="UPF0213 PROTEIN YHBQ"/>
    <property type="match status" value="1"/>
</dbReference>
<dbReference type="PANTHER" id="PTHR34477:SF1">
    <property type="entry name" value="UPF0213 PROTEIN YHBQ"/>
    <property type="match status" value="1"/>
</dbReference>
<proteinExistence type="inferred from homology"/>
<dbReference type="PROSITE" id="PS50164">
    <property type="entry name" value="GIY_YIG"/>
    <property type="match status" value="1"/>
</dbReference>
<gene>
    <name evidence="3" type="ORF">E6H05_06100</name>
</gene>
<dbReference type="Gene3D" id="3.40.1440.10">
    <property type="entry name" value="GIY-YIG endonuclease"/>
    <property type="match status" value="1"/>
</dbReference>
<dbReference type="InterPro" id="IPR035901">
    <property type="entry name" value="GIY-YIG_endonuc_sf"/>
</dbReference>
<comment type="similarity">
    <text evidence="1">Belongs to the UPF0213 family.</text>
</comment>
<accession>A0A537IWL9</accession>
<dbReference type="EMBL" id="VBAP01000041">
    <property type="protein sequence ID" value="TMI75703.1"/>
    <property type="molecule type" value="Genomic_DNA"/>
</dbReference>
<protein>
    <submittedName>
        <fullName evidence="3">GIY-YIG nuclease family protein</fullName>
    </submittedName>
</protein>
<dbReference type="InterPro" id="IPR050190">
    <property type="entry name" value="UPF0213_domain"/>
</dbReference>
<sequence length="87" mass="10211">MYVLISRRDGRLYVGSTSDLERRITDHSTGKNISTASRRPLALVYFEGHLNKSDALRRERYFKTAKGKVTLKQMIRDSYRELPEGFW</sequence>